<feature type="compositionally biased region" description="Acidic residues" evidence="4">
    <location>
        <begin position="51"/>
        <end position="80"/>
    </location>
</feature>
<keyword evidence="2" id="KW-0804">Transcription</keyword>
<dbReference type="InterPro" id="IPR052416">
    <property type="entry name" value="GTF3C_component"/>
</dbReference>
<keyword evidence="6" id="KW-1185">Reference proteome</keyword>
<evidence type="ECO:0000256" key="3">
    <source>
        <dbReference type="ARBA" id="ARBA00023242"/>
    </source>
</evidence>
<reference evidence="6" key="1">
    <citation type="journal article" date="2005" name="Nature">
        <title>Sequencing of Aspergillus nidulans and comparative analysis with A. fumigatus and A. oryzae.</title>
        <authorList>
            <person name="Galagan J.E."/>
            <person name="Calvo S.E."/>
            <person name="Cuomo C."/>
            <person name="Ma L.J."/>
            <person name="Wortman J.R."/>
            <person name="Batzoglou S."/>
            <person name="Lee S.I."/>
            <person name="Basturkmen M."/>
            <person name="Spevak C.C."/>
            <person name="Clutterbuck J."/>
            <person name="Kapitonov V."/>
            <person name="Jurka J."/>
            <person name="Scazzocchio C."/>
            <person name="Farman M."/>
            <person name="Butler J."/>
            <person name="Purcell S."/>
            <person name="Harris S."/>
            <person name="Braus G.H."/>
            <person name="Draht O."/>
            <person name="Busch S."/>
            <person name="D'Enfert C."/>
            <person name="Bouchier C."/>
            <person name="Goldman G.H."/>
            <person name="Bell-Pedersen D."/>
            <person name="Griffiths-Jones S."/>
            <person name="Doonan J.H."/>
            <person name="Yu J."/>
            <person name="Vienken K."/>
            <person name="Pain A."/>
            <person name="Freitag M."/>
            <person name="Selker E.U."/>
            <person name="Archer D.B."/>
            <person name="Penalva M.A."/>
            <person name="Oakley B.R."/>
            <person name="Momany M."/>
            <person name="Tanaka T."/>
            <person name="Kumagai T."/>
            <person name="Asai K."/>
            <person name="Machida M."/>
            <person name="Nierman W.C."/>
            <person name="Denning D.W."/>
            <person name="Caddick M."/>
            <person name="Hynes M."/>
            <person name="Paoletti M."/>
            <person name="Fischer R."/>
            <person name="Miller B."/>
            <person name="Dyer P."/>
            <person name="Sachs M.S."/>
            <person name="Osmani S.A."/>
            <person name="Birren B.W."/>
        </authorList>
    </citation>
    <scope>NUCLEOTIDE SEQUENCE [LARGE SCALE GENOMIC DNA]</scope>
    <source>
        <strain evidence="6">FGSC A4 / ATCC 38163 / CBS 112.46 / NRRL 194 / M139</strain>
    </source>
</reference>
<feature type="region of interest" description="Disordered" evidence="4">
    <location>
        <begin position="1"/>
        <end position="117"/>
    </location>
</feature>
<accession>C8V923</accession>
<dbReference type="PANTHER" id="PTHR15052">
    <property type="entry name" value="RNA POLYMERASE III TRANSCRIPTION INITIATION FACTOR COMPLEX SUBUNIT"/>
    <property type="match status" value="1"/>
</dbReference>
<evidence type="ECO:0000256" key="2">
    <source>
        <dbReference type="ARBA" id="ARBA00023163"/>
    </source>
</evidence>
<dbReference type="GO" id="GO:0000127">
    <property type="term" value="C:transcription factor TFIIIC complex"/>
    <property type="evidence" value="ECO:0000318"/>
    <property type="project" value="GO_Central"/>
</dbReference>
<comment type="subcellular location">
    <subcellularLocation>
        <location evidence="1">Nucleus</location>
    </subcellularLocation>
</comment>
<sequence>MPSSRRSGRLSGVRKTYTVDPFAENDLDLTIFGEEDSKTPQNKGKGRVQGDDDSDEEFQAQEEEEEEDPDGDVSEAEEPSAENAGEGVDAATFKSRRLKGFQKPVRLDQPRSTKKRRPDGAIVLTGDETHSRGAWNPLEHAGKSIHLQVTFGLDERDLLAVLYTRDRWSRGIDSTFPTRVSLDEAESLRDYKYGLTFGVEPDDYEKEKTSSWDWYYDDDGPGGRFRKRQRIEQINEQEACPTFLPTPKQGKHTVLMGPAGNQMEFNLNQYEVFNFGDAWGELKSRNQKETSNKKKRQGWVLNIGQRIQCLAWVPNQSGRDQFLSVVAPITNEQKQMYLDPLKDYAAAAFRSSAPYPCALQIWAFKASEDGGLTKTIDMNIEPSLRLILCTKWGDLRRMAWCPITRKPRDEDNKGGFRNLGLLAGVWGDGYVRVIDVKVNNDPTKTEFYRIDVPVFEARPPSTVCTCVAWMSSSDIVVGCANGFVGVWSIAPPFNEPQTDNLPYFYHPIHTTYVLNVSPGYPTHAHLVATTSMDGETRLTSIVDHEKDVVETTRMRVGSPYLTYSPWLHSFVSSDENDFVRLLTLRRFFTTLAVARMPSTVSALATCSPWHPSALIGCTGGTVISTNPLRRLLHSKEKQWQQAWFSHTWVQGEDPSSPGVSRFFDGFRAESISLLRNMTGDRKMVNGTMVVTIYEEETHVTALSWNPNQSCAGWAAAGLGCGLLRIEDLAM</sequence>
<dbReference type="Gene3D" id="2.130.10.10">
    <property type="entry name" value="YVTN repeat-like/Quinoprotein amine dehydrogenase"/>
    <property type="match status" value="1"/>
</dbReference>
<dbReference type="RefSeq" id="XP_662553.1">
    <property type="nucleotide sequence ID" value="XM_657461.1"/>
</dbReference>
<dbReference type="InterPro" id="IPR015943">
    <property type="entry name" value="WD40/YVTN_repeat-like_dom_sf"/>
</dbReference>
<reference evidence="6" key="2">
    <citation type="journal article" date="2009" name="Fungal Genet. Biol.">
        <title>The 2008 update of the Aspergillus nidulans genome annotation: a community effort.</title>
        <authorList>
            <person name="Wortman J.R."/>
            <person name="Gilsenan J.M."/>
            <person name="Joardar V."/>
            <person name="Deegan J."/>
            <person name="Clutterbuck J."/>
            <person name="Andersen M.R."/>
            <person name="Archer D."/>
            <person name="Bencina M."/>
            <person name="Braus G."/>
            <person name="Coutinho P."/>
            <person name="von Dohren H."/>
            <person name="Doonan J."/>
            <person name="Driessen A.J."/>
            <person name="Durek P."/>
            <person name="Espeso E."/>
            <person name="Fekete E."/>
            <person name="Flipphi M."/>
            <person name="Estrada C.G."/>
            <person name="Geysens S."/>
            <person name="Goldman G."/>
            <person name="de Groot P.W."/>
            <person name="Hansen K."/>
            <person name="Harris S.D."/>
            <person name="Heinekamp T."/>
            <person name="Helmstaedt K."/>
            <person name="Henrissat B."/>
            <person name="Hofmann G."/>
            <person name="Homan T."/>
            <person name="Horio T."/>
            <person name="Horiuchi H."/>
            <person name="James S."/>
            <person name="Jones M."/>
            <person name="Karaffa L."/>
            <person name="Karanyi Z."/>
            <person name="Kato M."/>
            <person name="Keller N."/>
            <person name="Kelly D.E."/>
            <person name="Kiel J.A."/>
            <person name="Kim J.M."/>
            <person name="van der Klei I.J."/>
            <person name="Klis F.M."/>
            <person name="Kovalchuk A."/>
            <person name="Krasevec N."/>
            <person name="Kubicek C.P."/>
            <person name="Liu B."/>
            <person name="Maccabe A."/>
            <person name="Meyer V."/>
            <person name="Mirabito P."/>
            <person name="Miskei M."/>
            <person name="Mos M."/>
            <person name="Mullins J."/>
            <person name="Nelson D.R."/>
            <person name="Nielsen J."/>
            <person name="Oakley B.R."/>
            <person name="Osmani S.A."/>
            <person name="Pakula T."/>
            <person name="Paszewski A."/>
            <person name="Paulsen I."/>
            <person name="Pilsyk S."/>
            <person name="Pocsi I."/>
            <person name="Punt P.J."/>
            <person name="Ram A.F."/>
            <person name="Ren Q."/>
            <person name="Robellet X."/>
            <person name="Robson G."/>
            <person name="Seiboth B."/>
            <person name="van Solingen P."/>
            <person name="Specht T."/>
            <person name="Sun J."/>
            <person name="Taheri-Talesh N."/>
            <person name="Takeshita N."/>
            <person name="Ussery D."/>
            <person name="vanKuyk P.A."/>
            <person name="Visser H."/>
            <person name="van de Vondervoort P.J."/>
            <person name="de Vries R.P."/>
            <person name="Walton J."/>
            <person name="Xiang X."/>
            <person name="Xiong Y."/>
            <person name="Zeng A.P."/>
            <person name="Brandt B.W."/>
            <person name="Cornell M.J."/>
            <person name="van den Hondel C.A."/>
            <person name="Visser J."/>
            <person name="Oliver S.G."/>
            <person name="Turner G."/>
        </authorList>
    </citation>
    <scope>GENOME REANNOTATION</scope>
    <source>
        <strain evidence="6">FGSC A4 / ATCC 38163 / CBS 112.46 / NRRL 194 / M139</strain>
    </source>
</reference>
<dbReference type="InParanoid" id="Q5B3D1"/>
<dbReference type="FunCoup" id="Q5B3D1">
    <property type="interactions" value="215"/>
</dbReference>
<dbReference type="AlphaFoldDB" id="Q5B3D1"/>
<dbReference type="SUPFAM" id="SSF50978">
    <property type="entry name" value="WD40 repeat-like"/>
    <property type="match status" value="1"/>
</dbReference>
<dbReference type="HOGENOM" id="CLU_018776_0_0_1"/>
<evidence type="ECO:0000313" key="5">
    <source>
        <dbReference type="EMBL" id="CBF76414.1"/>
    </source>
</evidence>
<dbReference type="OMA" id="DWGDLRR"/>
<dbReference type="GeneID" id="2872748"/>
<evidence type="ECO:0000256" key="4">
    <source>
        <dbReference type="SAM" id="MobiDB-lite"/>
    </source>
</evidence>
<gene>
    <name evidence="5" type="ORF">ANIA_04949</name>
</gene>
<dbReference type="EMBL" id="BN001303">
    <property type="protein sequence ID" value="CBF76414.1"/>
    <property type="molecule type" value="Genomic_DNA"/>
</dbReference>
<accession>Q5B3D1</accession>
<dbReference type="Proteomes" id="UP000000560">
    <property type="component" value="Chromosome III"/>
</dbReference>
<dbReference type="GO" id="GO:0005634">
    <property type="term" value="C:nucleus"/>
    <property type="evidence" value="ECO:0007669"/>
    <property type="project" value="UniProtKB-SubCell"/>
</dbReference>
<dbReference type="KEGG" id="ani:ANIA_04949"/>
<dbReference type="OrthoDB" id="4703at2759"/>
<protein>
    <submittedName>
        <fullName evidence="5">Transcription factor TFIIIC complex subunit Tfc6, putative (AFU_orthologue AFUA_3G10380)</fullName>
    </submittedName>
</protein>
<dbReference type="STRING" id="227321.Q5B3D1"/>
<dbReference type="GO" id="GO:0006383">
    <property type="term" value="P:transcription by RNA polymerase III"/>
    <property type="evidence" value="ECO:0000318"/>
    <property type="project" value="GO_Central"/>
</dbReference>
<dbReference type="VEuPathDB" id="FungiDB:AN4949"/>
<name>Q5B3D1_EMENI</name>
<dbReference type="eggNOG" id="ENOG502S1WJ">
    <property type="taxonomic scope" value="Eukaryota"/>
</dbReference>
<evidence type="ECO:0000313" key="6">
    <source>
        <dbReference type="Proteomes" id="UP000000560"/>
    </source>
</evidence>
<proteinExistence type="predicted"/>
<organism evidence="5 6">
    <name type="scientific">Emericella nidulans (strain FGSC A4 / ATCC 38163 / CBS 112.46 / NRRL 194 / M139)</name>
    <name type="common">Aspergillus nidulans</name>
    <dbReference type="NCBI Taxonomy" id="227321"/>
    <lineage>
        <taxon>Eukaryota</taxon>
        <taxon>Fungi</taxon>
        <taxon>Dikarya</taxon>
        <taxon>Ascomycota</taxon>
        <taxon>Pezizomycotina</taxon>
        <taxon>Eurotiomycetes</taxon>
        <taxon>Eurotiomycetidae</taxon>
        <taxon>Eurotiales</taxon>
        <taxon>Aspergillaceae</taxon>
        <taxon>Aspergillus</taxon>
        <taxon>Aspergillus subgen. Nidulantes</taxon>
    </lineage>
</organism>
<keyword evidence="3" id="KW-0539">Nucleus</keyword>
<dbReference type="PANTHER" id="PTHR15052:SF2">
    <property type="entry name" value="GENERAL TRANSCRIPTION FACTOR 3C POLYPEPTIDE 2"/>
    <property type="match status" value="1"/>
</dbReference>
<evidence type="ECO:0000256" key="1">
    <source>
        <dbReference type="ARBA" id="ARBA00004123"/>
    </source>
</evidence>
<feature type="compositionally biased region" description="Low complexity" evidence="4">
    <location>
        <begin position="1"/>
        <end position="14"/>
    </location>
</feature>
<dbReference type="InterPro" id="IPR036322">
    <property type="entry name" value="WD40_repeat_dom_sf"/>
</dbReference>